<dbReference type="OrthoDB" id="2126698at2759"/>
<evidence type="ECO:0000313" key="3">
    <source>
        <dbReference type="Proteomes" id="UP000646827"/>
    </source>
</evidence>
<gene>
    <name evidence="2" type="ORF">INT45_009496</name>
</gene>
<dbReference type="AlphaFoldDB" id="A0A8H7S9B6"/>
<keyword evidence="1" id="KW-0812">Transmembrane</keyword>
<proteinExistence type="predicted"/>
<reference evidence="2 3" key="1">
    <citation type="submission" date="2020-12" db="EMBL/GenBank/DDBJ databases">
        <title>Metabolic potential, ecology and presence of endohyphal bacteria is reflected in genomic diversity of Mucoromycotina.</title>
        <authorList>
            <person name="Muszewska A."/>
            <person name="Okrasinska A."/>
            <person name="Steczkiewicz K."/>
            <person name="Drgas O."/>
            <person name="Orlowska M."/>
            <person name="Perlinska-Lenart U."/>
            <person name="Aleksandrzak-Piekarczyk T."/>
            <person name="Szatraj K."/>
            <person name="Zielenkiewicz U."/>
            <person name="Pilsyk S."/>
            <person name="Malc E."/>
            <person name="Mieczkowski P."/>
            <person name="Kruszewska J.S."/>
            <person name="Biernat P."/>
            <person name="Pawlowska J."/>
        </authorList>
    </citation>
    <scope>NUCLEOTIDE SEQUENCE [LARGE SCALE GENOMIC DNA]</scope>
    <source>
        <strain evidence="2 3">CBS 142.35</strain>
    </source>
</reference>
<evidence type="ECO:0000256" key="1">
    <source>
        <dbReference type="SAM" id="Phobius"/>
    </source>
</evidence>
<name>A0A8H7S9B6_9FUNG</name>
<evidence type="ECO:0000313" key="2">
    <source>
        <dbReference type="EMBL" id="KAG2225167.1"/>
    </source>
</evidence>
<dbReference type="EMBL" id="JAEPRB010000031">
    <property type="protein sequence ID" value="KAG2225167.1"/>
    <property type="molecule type" value="Genomic_DNA"/>
</dbReference>
<dbReference type="Proteomes" id="UP000646827">
    <property type="component" value="Unassembled WGS sequence"/>
</dbReference>
<protein>
    <submittedName>
        <fullName evidence="2">Uncharacterized protein</fullName>
    </submittedName>
</protein>
<sequence length="114" mass="12561">MPIAVLFHIFTGLSAVFSSTLNALGKQPIVAAFNLSSYYMVGLPFGLWMTYSYDWGLIGIWSSVAMAGFIKCIGEGIILLFIIDWESECRRSSRRIGAQEIFPSIPSTTPSNSK</sequence>
<keyword evidence="1" id="KW-1133">Transmembrane helix</keyword>
<accession>A0A8H7S9B6</accession>
<keyword evidence="3" id="KW-1185">Reference proteome</keyword>
<keyword evidence="1" id="KW-0472">Membrane</keyword>
<organism evidence="2 3">
    <name type="scientific">Circinella minor</name>
    <dbReference type="NCBI Taxonomy" id="1195481"/>
    <lineage>
        <taxon>Eukaryota</taxon>
        <taxon>Fungi</taxon>
        <taxon>Fungi incertae sedis</taxon>
        <taxon>Mucoromycota</taxon>
        <taxon>Mucoromycotina</taxon>
        <taxon>Mucoromycetes</taxon>
        <taxon>Mucorales</taxon>
        <taxon>Lichtheimiaceae</taxon>
        <taxon>Circinella</taxon>
    </lineage>
</organism>
<comment type="caution">
    <text evidence="2">The sequence shown here is derived from an EMBL/GenBank/DDBJ whole genome shotgun (WGS) entry which is preliminary data.</text>
</comment>
<feature type="transmembrane region" description="Helical" evidence="1">
    <location>
        <begin position="55"/>
        <end position="85"/>
    </location>
</feature>